<dbReference type="RefSeq" id="WP_129223906.1">
    <property type="nucleotide sequence ID" value="NZ_SDOZ01000002.1"/>
</dbReference>
<dbReference type="PANTHER" id="PTHR42771">
    <property type="entry name" value="IRON(3+)-HYDROXAMATE IMPORT ATP-BINDING PROTEIN FHUC"/>
    <property type="match status" value="1"/>
</dbReference>
<evidence type="ECO:0000259" key="10">
    <source>
        <dbReference type="PROSITE" id="PS50893"/>
    </source>
</evidence>
<dbReference type="Proteomes" id="UP000291269">
    <property type="component" value="Unassembled WGS sequence"/>
</dbReference>
<protein>
    <submittedName>
        <fullName evidence="11">ABC transporter ATP-binding protein</fullName>
    </submittedName>
</protein>
<dbReference type="GO" id="GO:0005886">
    <property type="term" value="C:plasma membrane"/>
    <property type="evidence" value="ECO:0007669"/>
    <property type="project" value="UniProtKB-SubCell"/>
</dbReference>
<feature type="domain" description="ABC transporter" evidence="10">
    <location>
        <begin position="4"/>
        <end position="240"/>
    </location>
</feature>
<reference evidence="11 12" key="1">
    <citation type="journal article" date="2019" name="Gut">
        <title>Antibiotics-induced monodominance of a novel gut bacterial order.</title>
        <authorList>
            <person name="Hildebrand F."/>
            <person name="Moitinho-Silva L."/>
            <person name="Blasche S."/>
            <person name="Jahn M.T."/>
            <person name="Gossmann T.I."/>
            <person name="Heuerta-Cepas J."/>
            <person name="Hercog R."/>
            <person name="Luetge M."/>
            <person name="Bahram M."/>
            <person name="Pryszlak A."/>
            <person name="Alves R.J."/>
            <person name="Waszak S.M."/>
            <person name="Zhu A."/>
            <person name="Ye L."/>
            <person name="Costea P.I."/>
            <person name="Aalvink S."/>
            <person name="Belzer C."/>
            <person name="Forslund S.K."/>
            <person name="Sunagawa S."/>
            <person name="Hentschel U."/>
            <person name="Merten C."/>
            <person name="Patil K.R."/>
            <person name="Benes V."/>
            <person name="Bork P."/>
        </authorList>
    </citation>
    <scope>NUCLEOTIDE SEQUENCE [LARGE SCALE GENOMIC DNA]</scope>
    <source>
        <strain evidence="11 12">HDS1380</strain>
    </source>
</reference>
<dbReference type="Pfam" id="PF00005">
    <property type="entry name" value="ABC_tran"/>
    <property type="match status" value="1"/>
</dbReference>
<dbReference type="GO" id="GO:0005524">
    <property type="term" value="F:ATP binding"/>
    <property type="evidence" value="ECO:0007669"/>
    <property type="project" value="UniProtKB-KW"/>
</dbReference>
<dbReference type="PANTHER" id="PTHR42771:SF2">
    <property type="entry name" value="IRON(3+)-HYDROXAMATE IMPORT ATP-BINDING PROTEIN FHUC"/>
    <property type="match status" value="1"/>
</dbReference>
<keyword evidence="12" id="KW-1185">Reference proteome</keyword>
<organism evidence="11 12">
    <name type="scientific">Candidatus Borkfalkia ceftriaxoniphila</name>
    <dbReference type="NCBI Taxonomy" id="2508949"/>
    <lineage>
        <taxon>Bacteria</taxon>
        <taxon>Bacillati</taxon>
        <taxon>Bacillota</taxon>
        <taxon>Clostridia</taxon>
        <taxon>Christensenellales</taxon>
        <taxon>Christensenellaceae</taxon>
        <taxon>Candidatus Borkfalkia</taxon>
    </lineage>
</organism>
<evidence type="ECO:0000256" key="6">
    <source>
        <dbReference type="ARBA" id="ARBA00022840"/>
    </source>
</evidence>
<gene>
    <name evidence="11" type="ORF">ESZ91_02770</name>
</gene>
<dbReference type="InterPro" id="IPR003439">
    <property type="entry name" value="ABC_transporter-like_ATP-bd"/>
</dbReference>
<keyword evidence="3" id="KW-1003">Cell membrane</keyword>
<keyword evidence="4" id="KW-0410">Iron transport</keyword>
<evidence type="ECO:0000256" key="3">
    <source>
        <dbReference type="ARBA" id="ARBA00022475"/>
    </source>
</evidence>
<dbReference type="GO" id="GO:0006826">
    <property type="term" value="P:iron ion transport"/>
    <property type="evidence" value="ECO:0007669"/>
    <property type="project" value="UniProtKB-KW"/>
</dbReference>
<evidence type="ECO:0000256" key="2">
    <source>
        <dbReference type="ARBA" id="ARBA00022448"/>
    </source>
</evidence>
<evidence type="ECO:0000256" key="8">
    <source>
        <dbReference type="ARBA" id="ARBA00023065"/>
    </source>
</evidence>
<proteinExistence type="predicted"/>
<evidence type="ECO:0000313" key="11">
    <source>
        <dbReference type="EMBL" id="RXZ61327.1"/>
    </source>
</evidence>
<dbReference type="EMBL" id="SDOZ01000002">
    <property type="protein sequence ID" value="RXZ61327.1"/>
    <property type="molecule type" value="Genomic_DNA"/>
</dbReference>
<keyword evidence="9" id="KW-0472">Membrane</keyword>
<keyword evidence="8" id="KW-0406">Ion transport</keyword>
<dbReference type="InterPro" id="IPR003593">
    <property type="entry name" value="AAA+_ATPase"/>
</dbReference>
<dbReference type="AlphaFoldDB" id="A0A4Q2KBF7"/>
<keyword evidence="7" id="KW-0408">Iron</keyword>
<accession>A0A4Q2KBF7</accession>
<dbReference type="GO" id="GO:0016887">
    <property type="term" value="F:ATP hydrolysis activity"/>
    <property type="evidence" value="ECO:0007669"/>
    <property type="project" value="InterPro"/>
</dbReference>
<sequence>MNRLSTRNLCVGYNKKVLIGGICIEIGAGEVVSLIGPNGAGKSTVLKSITRQLESLGGAVYVDGEDSAALSPKSFATRFSVVLTERLKTDRMTCGEIVEAGRYPYTGFFGKLTEEDKRIVRESLALVGGEPIAELPFDAISDGQRQRILLARAICQQPQIMVLDEPTSFLDIRYKIELLSILRRLSAERGMSVLLSLHEIDLAAKISDKIVCVDGDKISAVGTPEEIFRGDTVRDLYDISRGDYNLLFGSVELEKPTGAPRVFVLAGGGSGIPVFRALQRKNIPFSAGILCENDVDFQIARSLAAEIVSAPAFSVLTESDAARAAQVMLRAGALLVVCEQFGAANDAAKALISIAKEKNIPVYTEVSQVPLTGSEAQNEG</sequence>
<dbReference type="Gene3D" id="3.40.50.300">
    <property type="entry name" value="P-loop containing nucleotide triphosphate hydrolases"/>
    <property type="match status" value="1"/>
</dbReference>
<keyword evidence="5" id="KW-0547">Nucleotide-binding</keyword>
<comment type="subcellular location">
    <subcellularLocation>
        <location evidence="1">Cell membrane</location>
        <topology evidence="1">Peripheral membrane protein</topology>
    </subcellularLocation>
</comment>
<dbReference type="FunFam" id="3.40.50.300:FF:000134">
    <property type="entry name" value="Iron-enterobactin ABC transporter ATP-binding protein"/>
    <property type="match status" value="1"/>
</dbReference>
<evidence type="ECO:0000256" key="9">
    <source>
        <dbReference type="ARBA" id="ARBA00023136"/>
    </source>
</evidence>
<evidence type="ECO:0000256" key="1">
    <source>
        <dbReference type="ARBA" id="ARBA00004202"/>
    </source>
</evidence>
<evidence type="ECO:0000256" key="5">
    <source>
        <dbReference type="ARBA" id="ARBA00022741"/>
    </source>
</evidence>
<dbReference type="CDD" id="cd03214">
    <property type="entry name" value="ABC_Iron-Siderophores_B12_Hemin"/>
    <property type="match status" value="1"/>
</dbReference>
<evidence type="ECO:0000256" key="7">
    <source>
        <dbReference type="ARBA" id="ARBA00023004"/>
    </source>
</evidence>
<evidence type="ECO:0000256" key="4">
    <source>
        <dbReference type="ARBA" id="ARBA00022496"/>
    </source>
</evidence>
<dbReference type="InterPro" id="IPR051535">
    <property type="entry name" value="Siderophore_ABC-ATPase"/>
</dbReference>
<dbReference type="OrthoDB" id="9799337at2"/>
<keyword evidence="2" id="KW-0813">Transport</keyword>
<name>A0A4Q2KBF7_9FIRM</name>
<keyword evidence="6 11" id="KW-0067">ATP-binding</keyword>
<dbReference type="SUPFAM" id="SSF52540">
    <property type="entry name" value="P-loop containing nucleoside triphosphate hydrolases"/>
    <property type="match status" value="1"/>
</dbReference>
<dbReference type="InterPro" id="IPR027417">
    <property type="entry name" value="P-loop_NTPase"/>
</dbReference>
<evidence type="ECO:0000313" key="12">
    <source>
        <dbReference type="Proteomes" id="UP000291269"/>
    </source>
</evidence>
<comment type="caution">
    <text evidence="11">The sequence shown here is derived from an EMBL/GenBank/DDBJ whole genome shotgun (WGS) entry which is preliminary data.</text>
</comment>
<dbReference type="PROSITE" id="PS50893">
    <property type="entry name" value="ABC_TRANSPORTER_2"/>
    <property type="match status" value="1"/>
</dbReference>
<dbReference type="SMART" id="SM00382">
    <property type="entry name" value="AAA"/>
    <property type="match status" value="1"/>
</dbReference>